<dbReference type="EMBL" id="BMAT01006594">
    <property type="protein sequence ID" value="GFS15648.1"/>
    <property type="molecule type" value="Genomic_DNA"/>
</dbReference>
<dbReference type="Proteomes" id="UP000762676">
    <property type="component" value="Unassembled WGS sequence"/>
</dbReference>
<dbReference type="AlphaFoldDB" id="A0AAV4IYN9"/>
<organism evidence="1 2">
    <name type="scientific">Elysia marginata</name>
    <dbReference type="NCBI Taxonomy" id="1093978"/>
    <lineage>
        <taxon>Eukaryota</taxon>
        <taxon>Metazoa</taxon>
        <taxon>Spiralia</taxon>
        <taxon>Lophotrochozoa</taxon>
        <taxon>Mollusca</taxon>
        <taxon>Gastropoda</taxon>
        <taxon>Heterobranchia</taxon>
        <taxon>Euthyneura</taxon>
        <taxon>Panpulmonata</taxon>
        <taxon>Sacoglossa</taxon>
        <taxon>Placobranchoidea</taxon>
        <taxon>Plakobranchidae</taxon>
        <taxon>Elysia</taxon>
    </lineage>
</organism>
<reference evidence="1 2" key="1">
    <citation type="journal article" date="2021" name="Elife">
        <title>Chloroplast acquisition without the gene transfer in kleptoplastic sea slugs, Plakobranchus ocellatus.</title>
        <authorList>
            <person name="Maeda T."/>
            <person name="Takahashi S."/>
            <person name="Yoshida T."/>
            <person name="Shimamura S."/>
            <person name="Takaki Y."/>
            <person name="Nagai Y."/>
            <person name="Toyoda A."/>
            <person name="Suzuki Y."/>
            <person name="Arimoto A."/>
            <person name="Ishii H."/>
            <person name="Satoh N."/>
            <person name="Nishiyama T."/>
            <person name="Hasebe M."/>
            <person name="Maruyama T."/>
            <person name="Minagawa J."/>
            <person name="Obokata J."/>
            <person name="Shigenobu S."/>
        </authorList>
    </citation>
    <scope>NUCLEOTIDE SEQUENCE [LARGE SCALE GENOMIC DNA]</scope>
</reference>
<name>A0AAV4IYN9_9GAST</name>
<protein>
    <submittedName>
        <fullName evidence="1">Uncharacterized protein</fullName>
    </submittedName>
</protein>
<evidence type="ECO:0000313" key="2">
    <source>
        <dbReference type="Proteomes" id="UP000762676"/>
    </source>
</evidence>
<keyword evidence="2" id="KW-1185">Reference proteome</keyword>
<evidence type="ECO:0000313" key="1">
    <source>
        <dbReference type="EMBL" id="GFS15648.1"/>
    </source>
</evidence>
<gene>
    <name evidence="1" type="ORF">ElyMa_003192700</name>
</gene>
<proteinExistence type="predicted"/>
<comment type="caution">
    <text evidence="1">The sequence shown here is derived from an EMBL/GenBank/DDBJ whole genome shotgun (WGS) entry which is preliminary data.</text>
</comment>
<sequence>MLGCFKSEGVKRDTALVIITLTSYSSGLPCWNGQVHYLRLEVSLSIPRQDETLVKSRKLLIISSSLYREIQRLHDRWPSRCDPTKINFIVFHASCERQQT</sequence>
<accession>A0AAV4IYN9</accession>